<evidence type="ECO:0000313" key="1">
    <source>
        <dbReference type="EMBL" id="GAG94787.1"/>
    </source>
</evidence>
<organism evidence="1">
    <name type="scientific">marine sediment metagenome</name>
    <dbReference type="NCBI Taxonomy" id="412755"/>
    <lineage>
        <taxon>unclassified sequences</taxon>
        <taxon>metagenomes</taxon>
        <taxon>ecological metagenomes</taxon>
    </lineage>
</organism>
<reference evidence="1" key="1">
    <citation type="journal article" date="2014" name="Front. Microbiol.">
        <title>High frequency of phylogenetically diverse reductive dehalogenase-homologous genes in deep subseafloor sedimentary metagenomes.</title>
        <authorList>
            <person name="Kawai M."/>
            <person name="Futagami T."/>
            <person name="Toyoda A."/>
            <person name="Takaki Y."/>
            <person name="Nishi S."/>
            <person name="Hori S."/>
            <person name="Arai W."/>
            <person name="Tsubouchi T."/>
            <person name="Morono Y."/>
            <person name="Uchiyama I."/>
            <person name="Ito T."/>
            <person name="Fujiyama A."/>
            <person name="Inagaki F."/>
            <person name="Takami H."/>
        </authorList>
    </citation>
    <scope>NUCLEOTIDE SEQUENCE</scope>
    <source>
        <strain evidence="1">Expedition CK06-06</strain>
    </source>
</reference>
<name>X1CP93_9ZZZZ</name>
<gene>
    <name evidence="1" type="ORF">S01H4_42924</name>
</gene>
<dbReference type="EMBL" id="BART01023626">
    <property type="protein sequence ID" value="GAG94787.1"/>
    <property type="molecule type" value="Genomic_DNA"/>
</dbReference>
<sequence length="85" mass="10548">FSENNLPRRDNWEETRELINWAQELRVLMKGKISQIFVSKIIEDDPAFEDFLKKYDRIYQQEFKPQLQEILEYFEKEYTQWKEPG</sequence>
<proteinExistence type="predicted"/>
<feature type="non-terminal residue" evidence="1">
    <location>
        <position position="1"/>
    </location>
</feature>
<accession>X1CP93</accession>
<comment type="caution">
    <text evidence="1">The sequence shown here is derived from an EMBL/GenBank/DDBJ whole genome shotgun (WGS) entry which is preliminary data.</text>
</comment>
<dbReference type="AlphaFoldDB" id="X1CP93"/>
<protein>
    <submittedName>
        <fullName evidence="1">Uncharacterized protein</fullName>
    </submittedName>
</protein>